<dbReference type="InterPro" id="IPR020472">
    <property type="entry name" value="WD40_PAC1"/>
</dbReference>
<gene>
    <name evidence="6" type="ORF">INT48_002252</name>
</gene>
<feature type="repeat" description="WD" evidence="3">
    <location>
        <begin position="251"/>
        <end position="283"/>
    </location>
</feature>
<dbReference type="PANTHER" id="PTHR19849">
    <property type="entry name" value="PHOSPHOLIPASE A-2-ACTIVATING PROTEIN"/>
    <property type="match status" value="1"/>
</dbReference>
<feature type="domain" description="F-box" evidence="5">
    <location>
        <begin position="56"/>
        <end position="102"/>
    </location>
</feature>
<dbReference type="SMART" id="SM00256">
    <property type="entry name" value="FBOX"/>
    <property type="match status" value="1"/>
</dbReference>
<dbReference type="InterPro" id="IPR036322">
    <property type="entry name" value="WD40_repeat_dom_sf"/>
</dbReference>
<dbReference type="EMBL" id="JAEPRE010000070">
    <property type="protein sequence ID" value="KAG2233766.1"/>
    <property type="molecule type" value="Genomic_DNA"/>
</dbReference>
<feature type="compositionally biased region" description="Low complexity" evidence="4">
    <location>
        <begin position="131"/>
        <end position="154"/>
    </location>
</feature>
<dbReference type="GO" id="GO:0010992">
    <property type="term" value="P:ubiquitin recycling"/>
    <property type="evidence" value="ECO:0007669"/>
    <property type="project" value="TreeGrafter"/>
</dbReference>
<dbReference type="SMART" id="SM00320">
    <property type="entry name" value="WD40"/>
    <property type="match status" value="6"/>
</dbReference>
<evidence type="ECO:0000256" key="2">
    <source>
        <dbReference type="ARBA" id="ARBA00022737"/>
    </source>
</evidence>
<feature type="repeat" description="WD" evidence="3">
    <location>
        <begin position="290"/>
        <end position="329"/>
    </location>
</feature>
<dbReference type="Gene3D" id="2.130.10.10">
    <property type="entry name" value="YVTN repeat-like/Quinoprotein amine dehydrogenase"/>
    <property type="match status" value="2"/>
</dbReference>
<dbReference type="CDD" id="cd00200">
    <property type="entry name" value="WD40"/>
    <property type="match status" value="1"/>
</dbReference>
<dbReference type="PROSITE" id="PS50294">
    <property type="entry name" value="WD_REPEATS_REGION"/>
    <property type="match status" value="5"/>
</dbReference>
<name>A0A8H7VT98_9FUNG</name>
<feature type="region of interest" description="Disordered" evidence="4">
    <location>
        <begin position="129"/>
        <end position="177"/>
    </location>
</feature>
<dbReference type="GO" id="GO:0005634">
    <property type="term" value="C:nucleus"/>
    <property type="evidence" value="ECO:0007669"/>
    <property type="project" value="TreeGrafter"/>
</dbReference>
<dbReference type="SUPFAM" id="SSF81383">
    <property type="entry name" value="F-box domain"/>
    <property type="match status" value="1"/>
</dbReference>
<dbReference type="InterPro" id="IPR001680">
    <property type="entry name" value="WD40_rpt"/>
</dbReference>
<dbReference type="PROSITE" id="PS50181">
    <property type="entry name" value="FBOX"/>
    <property type="match status" value="1"/>
</dbReference>
<dbReference type="GO" id="GO:0005737">
    <property type="term" value="C:cytoplasm"/>
    <property type="evidence" value="ECO:0007669"/>
    <property type="project" value="TreeGrafter"/>
</dbReference>
<dbReference type="PROSITE" id="PS00678">
    <property type="entry name" value="WD_REPEATS_1"/>
    <property type="match status" value="3"/>
</dbReference>
<dbReference type="SUPFAM" id="SSF50978">
    <property type="entry name" value="WD40 repeat-like"/>
    <property type="match status" value="1"/>
</dbReference>
<feature type="repeat" description="WD" evidence="3">
    <location>
        <begin position="411"/>
        <end position="450"/>
    </location>
</feature>
<feature type="repeat" description="WD" evidence="3">
    <location>
        <begin position="371"/>
        <end position="410"/>
    </location>
</feature>
<evidence type="ECO:0000256" key="1">
    <source>
        <dbReference type="ARBA" id="ARBA00022574"/>
    </source>
</evidence>
<proteinExistence type="predicted"/>
<protein>
    <recommendedName>
        <fullName evidence="5">F-box domain-containing protein</fullName>
    </recommendedName>
</protein>
<dbReference type="Proteomes" id="UP000613177">
    <property type="component" value="Unassembled WGS sequence"/>
</dbReference>
<accession>A0A8H7VT98</accession>
<reference evidence="6" key="1">
    <citation type="submission" date="2021-01" db="EMBL/GenBank/DDBJ databases">
        <title>Metabolic potential, ecology and presence of endohyphal bacteria is reflected in genomic diversity of Mucoromycotina.</title>
        <authorList>
            <person name="Muszewska A."/>
            <person name="Okrasinska A."/>
            <person name="Steczkiewicz K."/>
            <person name="Drgas O."/>
            <person name="Orlowska M."/>
            <person name="Perlinska-Lenart U."/>
            <person name="Aleksandrzak-Piekarczyk T."/>
            <person name="Szatraj K."/>
            <person name="Zielenkiewicz U."/>
            <person name="Pilsyk S."/>
            <person name="Malc E."/>
            <person name="Mieczkowski P."/>
            <person name="Kruszewska J.S."/>
            <person name="Biernat P."/>
            <person name="Pawlowska J."/>
        </authorList>
    </citation>
    <scope>NUCLEOTIDE SEQUENCE</scope>
    <source>
        <strain evidence="6">WA0000018081</strain>
    </source>
</reference>
<evidence type="ECO:0000313" key="6">
    <source>
        <dbReference type="EMBL" id="KAG2233766.1"/>
    </source>
</evidence>
<dbReference type="InterPro" id="IPR015943">
    <property type="entry name" value="WD40/YVTN_repeat-like_dom_sf"/>
</dbReference>
<dbReference type="Pfam" id="PF00400">
    <property type="entry name" value="WD40"/>
    <property type="match status" value="6"/>
</dbReference>
<organism evidence="6 7">
    <name type="scientific">Thamnidium elegans</name>
    <dbReference type="NCBI Taxonomy" id="101142"/>
    <lineage>
        <taxon>Eukaryota</taxon>
        <taxon>Fungi</taxon>
        <taxon>Fungi incertae sedis</taxon>
        <taxon>Mucoromycota</taxon>
        <taxon>Mucoromycotina</taxon>
        <taxon>Mucoromycetes</taxon>
        <taxon>Mucorales</taxon>
        <taxon>Mucorineae</taxon>
        <taxon>Mucoraceae</taxon>
        <taxon>Thamnidium</taxon>
    </lineage>
</organism>
<feature type="repeat" description="WD" evidence="3">
    <location>
        <begin position="330"/>
        <end position="370"/>
    </location>
</feature>
<evidence type="ECO:0000256" key="3">
    <source>
        <dbReference type="PROSITE-ProRule" id="PRU00221"/>
    </source>
</evidence>
<dbReference type="AlphaFoldDB" id="A0A8H7VT98"/>
<dbReference type="InterPro" id="IPR001810">
    <property type="entry name" value="F-box_dom"/>
</dbReference>
<dbReference type="InterPro" id="IPR036047">
    <property type="entry name" value="F-box-like_dom_sf"/>
</dbReference>
<dbReference type="Pfam" id="PF12937">
    <property type="entry name" value="F-box-like"/>
    <property type="match status" value="1"/>
</dbReference>
<dbReference type="GO" id="GO:0043161">
    <property type="term" value="P:proteasome-mediated ubiquitin-dependent protein catabolic process"/>
    <property type="evidence" value="ECO:0007669"/>
    <property type="project" value="TreeGrafter"/>
</dbReference>
<dbReference type="PROSITE" id="PS50082">
    <property type="entry name" value="WD_REPEATS_2"/>
    <property type="match status" value="6"/>
</dbReference>
<keyword evidence="7" id="KW-1185">Reference proteome</keyword>
<keyword evidence="2" id="KW-0677">Repeat</keyword>
<dbReference type="PRINTS" id="PR00320">
    <property type="entry name" value="GPROTEINBRPT"/>
</dbReference>
<comment type="caution">
    <text evidence="6">The sequence shown here is derived from an EMBL/GenBank/DDBJ whole genome shotgun (WGS) entry which is preliminary data.</text>
</comment>
<dbReference type="Gene3D" id="1.20.1280.50">
    <property type="match status" value="1"/>
</dbReference>
<evidence type="ECO:0000256" key="4">
    <source>
        <dbReference type="SAM" id="MobiDB-lite"/>
    </source>
</evidence>
<dbReference type="GO" id="GO:0043130">
    <property type="term" value="F:ubiquitin binding"/>
    <property type="evidence" value="ECO:0007669"/>
    <property type="project" value="TreeGrafter"/>
</dbReference>
<sequence>MSSPQNNDSDCTFEIPDYMTYWTDKQKADFIFEMLTTLPPYQVRQIVDRIRPYLQRDIVSQLPNELAIYTLGFLDVASLLQASQVSKSWQIICENPSLWRNLFEHQGWAYDRDEMDTYLLNTPMDEDYHASCSSSNNNTENSNSSNSSNCGARNNKSDTAVEEGSQPAEKNSIPIKRSSSPLINRKKLSKLYSMRNLKKHNDESEYHYDHNSDTRFINWKRLYRNRYAIEQRWIQGDFKARTFPPANCLESDLHWEGIYCLQFDKEKYVTGSRDRTIKIWDLSGKCKQTLKGHSGSVLCLQYDATSIVSGSSDSNIMITNIDSGFVIRILRGHRDGVLSLRLMNDDQIISCSKDRSLRLWNRETGECVRVFLGHHAAVNAVQWKDKRVVSASGDRTIRIWDLDTGKCLKQLVSHTGGVACVEFDGTHIVSGSSDKTIKIWNAETGDCLFTLAGHLHLVRTVQIDNVANRIVSGCYNGNLKIWDLKDGTLIRDLGQATEGSRVLNLKFDFTKIVCCSNLVELAIYDFADNIDIKFLI</sequence>
<keyword evidence="1 3" id="KW-0853">WD repeat</keyword>
<evidence type="ECO:0000313" key="7">
    <source>
        <dbReference type="Proteomes" id="UP000613177"/>
    </source>
</evidence>
<dbReference type="PANTHER" id="PTHR19849:SF1">
    <property type="entry name" value="F-BOX_WD REPEAT-CONTAINING PROTEIN 7"/>
    <property type="match status" value="1"/>
</dbReference>
<evidence type="ECO:0000259" key="5">
    <source>
        <dbReference type="PROSITE" id="PS50181"/>
    </source>
</evidence>
<feature type="repeat" description="WD" evidence="3">
    <location>
        <begin position="451"/>
        <end position="492"/>
    </location>
</feature>
<dbReference type="InterPro" id="IPR019775">
    <property type="entry name" value="WD40_repeat_CS"/>
</dbReference>